<reference evidence="1" key="1">
    <citation type="journal article" date="2020" name="Stud. Mycol.">
        <title>101 Dothideomycetes genomes: a test case for predicting lifestyles and emergence of pathogens.</title>
        <authorList>
            <person name="Haridas S."/>
            <person name="Albert R."/>
            <person name="Binder M."/>
            <person name="Bloem J."/>
            <person name="Labutti K."/>
            <person name="Salamov A."/>
            <person name="Andreopoulos B."/>
            <person name="Baker S."/>
            <person name="Barry K."/>
            <person name="Bills G."/>
            <person name="Bluhm B."/>
            <person name="Cannon C."/>
            <person name="Castanera R."/>
            <person name="Culley D."/>
            <person name="Daum C."/>
            <person name="Ezra D."/>
            <person name="Gonzalez J."/>
            <person name="Henrissat B."/>
            <person name="Kuo A."/>
            <person name="Liang C."/>
            <person name="Lipzen A."/>
            <person name="Lutzoni F."/>
            <person name="Magnuson J."/>
            <person name="Mondo S."/>
            <person name="Nolan M."/>
            <person name="Ohm R."/>
            <person name="Pangilinan J."/>
            <person name="Park H.-J."/>
            <person name="Ramirez L."/>
            <person name="Alfaro M."/>
            <person name="Sun H."/>
            <person name="Tritt A."/>
            <person name="Yoshinaga Y."/>
            <person name="Zwiers L.-H."/>
            <person name="Turgeon B."/>
            <person name="Goodwin S."/>
            <person name="Spatafora J."/>
            <person name="Crous P."/>
            <person name="Grigoriev I."/>
        </authorList>
    </citation>
    <scope>NUCLEOTIDE SEQUENCE</scope>
    <source>
        <strain evidence="1">CBS 473.64</strain>
    </source>
</reference>
<protein>
    <submittedName>
        <fullName evidence="1">Uncharacterized protein</fullName>
    </submittedName>
</protein>
<dbReference type="Proteomes" id="UP000799753">
    <property type="component" value="Unassembled WGS sequence"/>
</dbReference>
<evidence type="ECO:0000313" key="1">
    <source>
        <dbReference type="EMBL" id="KAF2643634.1"/>
    </source>
</evidence>
<dbReference type="AlphaFoldDB" id="A0A6A6SBU0"/>
<evidence type="ECO:0000313" key="2">
    <source>
        <dbReference type="Proteomes" id="UP000799753"/>
    </source>
</evidence>
<proteinExistence type="predicted"/>
<dbReference type="EMBL" id="MU006779">
    <property type="protein sequence ID" value="KAF2643634.1"/>
    <property type="molecule type" value="Genomic_DNA"/>
</dbReference>
<keyword evidence="2" id="KW-1185">Reference proteome</keyword>
<name>A0A6A6SBU0_9PLEO</name>
<sequence>MPGYVWQRCHSPASVTHLLTVHTAILSSSDIIIVSFFNTHSGIPQEICLQVASRGRTTPCGRSTLSDIPHHDLRKIDLQAPAHSILTVPTATTAFASRDMHPALQRSRTPAPTLEVCRIRLSDSCLMWVWGAHSSQLNELSCDVSVLFVAHCARQSKCSFPILSIDPTPPKAQRRTTHESLAVAIDQPTCIKANKYCNPGLVSCQLQLTIAHYWPLQSIVHSQPPASATP</sequence>
<organism evidence="1 2">
    <name type="scientific">Massarina eburnea CBS 473.64</name>
    <dbReference type="NCBI Taxonomy" id="1395130"/>
    <lineage>
        <taxon>Eukaryota</taxon>
        <taxon>Fungi</taxon>
        <taxon>Dikarya</taxon>
        <taxon>Ascomycota</taxon>
        <taxon>Pezizomycotina</taxon>
        <taxon>Dothideomycetes</taxon>
        <taxon>Pleosporomycetidae</taxon>
        <taxon>Pleosporales</taxon>
        <taxon>Massarineae</taxon>
        <taxon>Massarinaceae</taxon>
        <taxon>Massarina</taxon>
    </lineage>
</organism>
<accession>A0A6A6SBU0</accession>
<gene>
    <name evidence="1" type="ORF">P280DRAFT_213735</name>
</gene>